<dbReference type="AlphaFoldDB" id="A0A0C2DJS7"/>
<name>A0A0C2DJS7_9BILA</name>
<reference evidence="1 2" key="1">
    <citation type="submission" date="2013-12" db="EMBL/GenBank/DDBJ databases">
        <title>Draft genome of the parsitic nematode Ancylostoma duodenale.</title>
        <authorList>
            <person name="Mitreva M."/>
        </authorList>
    </citation>
    <scope>NUCLEOTIDE SEQUENCE [LARGE SCALE GENOMIC DNA]</scope>
    <source>
        <strain evidence="1 2">Zhejiang</strain>
    </source>
</reference>
<evidence type="ECO:0000313" key="2">
    <source>
        <dbReference type="Proteomes" id="UP000054047"/>
    </source>
</evidence>
<evidence type="ECO:0000313" key="1">
    <source>
        <dbReference type="EMBL" id="KIH62752.1"/>
    </source>
</evidence>
<accession>A0A0C2DJS7</accession>
<gene>
    <name evidence="1" type="ORF">ANCDUO_06959</name>
</gene>
<dbReference type="EMBL" id="KN729098">
    <property type="protein sequence ID" value="KIH62752.1"/>
    <property type="molecule type" value="Genomic_DNA"/>
</dbReference>
<proteinExistence type="predicted"/>
<dbReference type="OrthoDB" id="5830545at2759"/>
<dbReference type="Proteomes" id="UP000054047">
    <property type="component" value="Unassembled WGS sequence"/>
</dbReference>
<protein>
    <submittedName>
        <fullName evidence="1">Uncharacterized protein</fullName>
    </submittedName>
</protein>
<sequence length="177" mass="19880">MYIQKGDLLNIHQSASKPSLLSSYWSIHVQVQNSDRLDVDVKSCSQSSLPDAFEVKSNSLRGTKSLSGIDPRRLMHKCPDNCLRSLLATAPFVFTHSWLTRNSVSRRSEWCGRMPPHPMTYSDLAMEMTQERTCLSSRDVAMAVDETTAAAAGPDNLTNRITEWLTAIDIQEHKQNV</sequence>
<organism evidence="1 2">
    <name type="scientific">Ancylostoma duodenale</name>
    <dbReference type="NCBI Taxonomy" id="51022"/>
    <lineage>
        <taxon>Eukaryota</taxon>
        <taxon>Metazoa</taxon>
        <taxon>Ecdysozoa</taxon>
        <taxon>Nematoda</taxon>
        <taxon>Chromadorea</taxon>
        <taxon>Rhabditida</taxon>
        <taxon>Rhabditina</taxon>
        <taxon>Rhabditomorpha</taxon>
        <taxon>Strongyloidea</taxon>
        <taxon>Ancylostomatidae</taxon>
        <taxon>Ancylostomatinae</taxon>
        <taxon>Ancylostoma</taxon>
    </lineage>
</organism>
<keyword evidence="2" id="KW-1185">Reference proteome</keyword>